<evidence type="ECO:0000313" key="5">
    <source>
        <dbReference type="Proteomes" id="UP000280197"/>
    </source>
</evidence>
<dbReference type="InterPro" id="IPR008972">
    <property type="entry name" value="Cupredoxin"/>
</dbReference>
<dbReference type="Pfam" id="PF06439">
    <property type="entry name" value="3keto-disac_hyd"/>
    <property type="match status" value="1"/>
</dbReference>
<evidence type="ECO:0000256" key="1">
    <source>
        <dbReference type="ARBA" id="ARBA00022723"/>
    </source>
</evidence>
<dbReference type="AlphaFoldDB" id="A0A3Q9C3V6"/>
<name>A0A3Q9C3V6_9ACTN</name>
<dbReference type="GO" id="GO:0016787">
    <property type="term" value="F:hydrolase activity"/>
    <property type="evidence" value="ECO:0007669"/>
    <property type="project" value="InterPro"/>
</dbReference>
<dbReference type="InterPro" id="IPR028871">
    <property type="entry name" value="BlueCu_1_BS"/>
</dbReference>
<dbReference type="Gene3D" id="2.60.40.420">
    <property type="entry name" value="Cupredoxins - blue copper proteins"/>
    <property type="match status" value="1"/>
</dbReference>
<dbReference type="Gene3D" id="2.60.120.560">
    <property type="entry name" value="Exo-inulinase, domain 1"/>
    <property type="match status" value="1"/>
</dbReference>
<feature type="domain" description="3-keto-alpha-glucoside-1,2-lyase/3-keto-2-hydroxy-glucal hydratase" evidence="3">
    <location>
        <begin position="507"/>
        <end position="712"/>
    </location>
</feature>
<dbReference type="InterPro" id="IPR010496">
    <property type="entry name" value="AL/BT2_dom"/>
</dbReference>
<dbReference type="Proteomes" id="UP000280197">
    <property type="component" value="Chromosome"/>
</dbReference>
<organism evidence="4 5">
    <name type="scientific">Streptomyces aquilus</name>
    <dbReference type="NCBI Taxonomy" id="2548456"/>
    <lineage>
        <taxon>Bacteria</taxon>
        <taxon>Bacillati</taxon>
        <taxon>Actinomycetota</taxon>
        <taxon>Actinomycetes</taxon>
        <taxon>Kitasatosporales</taxon>
        <taxon>Streptomycetaceae</taxon>
        <taxon>Streptomyces</taxon>
    </lineage>
</organism>
<dbReference type="KEGG" id="saqu:EJC51_39170"/>
<keyword evidence="1" id="KW-0479">Metal-binding</keyword>
<evidence type="ECO:0000259" key="3">
    <source>
        <dbReference type="Pfam" id="PF06439"/>
    </source>
</evidence>
<proteinExistence type="predicted"/>
<dbReference type="GO" id="GO:0046872">
    <property type="term" value="F:metal ion binding"/>
    <property type="evidence" value="ECO:0007669"/>
    <property type="project" value="UniProtKB-KW"/>
</dbReference>
<sequence>MLLGLQAVPSTAQPEQAAAAQTLTWTAGDDITKYTSAPTTAVAGQATIVFENSAATGNTTGMPHTLTFVTSDPEFNSDVQLNILANPNDDMGGRHTAEVTLTPGRYFYHCTIPGHGSMQGILVVTEGGGSDTTPPQTSAQVTGAQNAQGEYVGSASVAISATDEGGSGVDSVQYAIGDSGDWLPYTTPVVVDQVGSHTIRYRALDKAGNVSAEKSVEFTVVPPASDDTTPPDTSATVTGEQDADGAYFDMATVTVSASDTGSGVNSIEYAVDSGTWQAYTAPVMVHQLGTHSVRYRATDKAGNVAAEKSVQFKVVATPTPDTTPPVTGVTVEGTKNSDGAYIGNAKVTVSATDEGGSGVDRVEYSIDGGPYLAYTAPVVVDRAGTHTLAYRATDKAGNTAAARTVTFTVVSSQVPAPNCPEFDERLTVIVGDVDSGVPNRLTNNRCRINELIEDEKEWTSHALFLKHVKTVLDKLLKEGVVDQREYNAVQKAARQSGIGRPGQTEGYRKILDGSPASFAKWQQVGGGSFGLNADGSITSGTTKGGLGMLWFPERKYGDFSLRLQWRDDAPGTGNANAGVFVRFPWVHDHPEESRPEWVAIKYGHEVQVLDRPDGDMYKTGSIYGFDRVGLAGAGVTQKGTWNDYEIRVVDQHYSVYRNGVLINEFDNTGGQDFVPPRSDDPGTDGRRFASGYVGLQVHGTTDVISYRDVRIKEL</sequence>
<keyword evidence="5" id="KW-1185">Reference proteome</keyword>
<dbReference type="GO" id="GO:0005975">
    <property type="term" value="P:carbohydrate metabolic process"/>
    <property type="evidence" value="ECO:0007669"/>
    <property type="project" value="UniProtKB-ARBA"/>
</dbReference>
<dbReference type="SUPFAM" id="SSF49503">
    <property type="entry name" value="Cupredoxins"/>
    <property type="match status" value="1"/>
</dbReference>
<dbReference type="InterPro" id="IPR014756">
    <property type="entry name" value="Ig_E-set"/>
</dbReference>
<accession>A0A3Q9C3V6</accession>
<reference evidence="4 5" key="1">
    <citation type="submission" date="2018-12" db="EMBL/GenBank/DDBJ databases">
        <authorList>
            <person name="Li K."/>
        </authorList>
    </citation>
    <scope>NUCLEOTIDE SEQUENCE [LARGE SCALE GENOMIC DNA]</scope>
    <source>
        <strain evidence="5">CR22</strain>
    </source>
</reference>
<dbReference type="NCBIfam" id="NF047446">
    <property type="entry name" value="barrel_OmpL47"/>
    <property type="match status" value="3"/>
</dbReference>
<protein>
    <submittedName>
        <fullName evidence="4">DUF1080 domain-containing protein</fullName>
    </submittedName>
</protein>
<dbReference type="InterPro" id="IPR058094">
    <property type="entry name" value="Ig-like_OmpL47-like"/>
</dbReference>
<evidence type="ECO:0000313" key="4">
    <source>
        <dbReference type="EMBL" id="AZP23629.1"/>
    </source>
</evidence>
<dbReference type="RefSeq" id="WP_126277306.1">
    <property type="nucleotide sequence ID" value="NZ_CP034463.1"/>
</dbReference>
<dbReference type="PROSITE" id="PS00196">
    <property type="entry name" value="COPPER_BLUE"/>
    <property type="match status" value="1"/>
</dbReference>
<gene>
    <name evidence="4" type="ORF">EJC51_39170</name>
</gene>
<keyword evidence="2" id="KW-0186">Copper</keyword>
<dbReference type="Gene3D" id="2.60.40.10">
    <property type="entry name" value="Immunoglobulins"/>
    <property type="match status" value="2"/>
</dbReference>
<dbReference type="EMBL" id="CP034463">
    <property type="protein sequence ID" value="AZP23629.1"/>
    <property type="molecule type" value="Genomic_DNA"/>
</dbReference>
<evidence type="ECO:0000256" key="2">
    <source>
        <dbReference type="ARBA" id="ARBA00023008"/>
    </source>
</evidence>
<dbReference type="InterPro" id="IPR013783">
    <property type="entry name" value="Ig-like_fold"/>
</dbReference>
<dbReference type="SUPFAM" id="SSF81296">
    <property type="entry name" value="E set domains"/>
    <property type="match status" value="1"/>
</dbReference>